<gene>
    <name evidence="2" type="ORF">HNP48_006947</name>
</gene>
<evidence type="ECO:0000313" key="3">
    <source>
        <dbReference type="Proteomes" id="UP000575083"/>
    </source>
</evidence>
<dbReference type="Proteomes" id="UP000575083">
    <property type="component" value="Unassembled WGS sequence"/>
</dbReference>
<dbReference type="EMBL" id="JACHLK010000033">
    <property type="protein sequence ID" value="MBB6564220.1"/>
    <property type="molecule type" value="Genomic_DNA"/>
</dbReference>
<protein>
    <submittedName>
        <fullName evidence="2">Uncharacterized protein</fullName>
    </submittedName>
</protein>
<evidence type="ECO:0000313" key="2">
    <source>
        <dbReference type="EMBL" id="MBB6564220.1"/>
    </source>
</evidence>
<feature type="compositionally biased region" description="Pro residues" evidence="1">
    <location>
        <begin position="37"/>
        <end position="67"/>
    </location>
</feature>
<accession>A0A7X0PLN2</accession>
<feature type="region of interest" description="Disordered" evidence="1">
    <location>
        <begin position="29"/>
        <end position="67"/>
    </location>
</feature>
<sequence length="67" mass="7191">MLSPPLLPTPVPHPLLQWLLLLPLLWRARPGATHPHPMGPVDPVPEPRPGNPLPPEPLGPHPTPAPA</sequence>
<evidence type="ECO:0000256" key="1">
    <source>
        <dbReference type="SAM" id="MobiDB-lite"/>
    </source>
</evidence>
<keyword evidence="3" id="KW-1185">Reference proteome</keyword>
<comment type="caution">
    <text evidence="2">The sequence shown here is derived from an EMBL/GenBank/DDBJ whole genome shotgun (WGS) entry which is preliminary data.</text>
</comment>
<name>A0A7X0PLN2_9BURK</name>
<proteinExistence type="predicted"/>
<reference evidence="2 3" key="1">
    <citation type="submission" date="2020-08" db="EMBL/GenBank/DDBJ databases">
        <title>Functional genomics of gut bacteria from endangered species of beetles.</title>
        <authorList>
            <person name="Carlos-Shanley C."/>
        </authorList>
    </citation>
    <scope>NUCLEOTIDE SEQUENCE [LARGE SCALE GENOMIC DNA]</scope>
    <source>
        <strain evidence="2 3">S00198</strain>
    </source>
</reference>
<dbReference type="AlphaFoldDB" id="A0A7X0PLN2"/>
<organism evidence="2 3">
    <name type="scientific">Acidovorax soli</name>
    <dbReference type="NCBI Taxonomy" id="592050"/>
    <lineage>
        <taxon>Bacteria</taxon>
        <taxon>Pseudomonadati</taxon>
        <taxon>Pseudomonadota</taxon>
        <taxon>Betaproteobacteria</taxon>
        <taxon>Burkholderiales</taxon>
        <taxon>Comamonadaceae</taxon>
        <taxon>Acidovorax</taxon>
    </lineage>
</organism>